<organism evidence="1 2">
    <name type="scientific">Empedobacter tilapiae</name>
    <dbReference type="NCBI Taxonomy" id="2491114"/>
    <lineage>
        <taxon>Bacteria</taxon>
        <taxon>Pseudomonadati</taxon>
        <taxon>Bacteroidota</taxon>
        <taxon>Flavobacteriia</taxon>
        <taxon>Flavobacteriales</taxon>
        <taxon>Weeksellaceae</taxon>
        <taxon>Empedobacter</taxon>
    </lineage>
</organism>
<evidence type="ECO:0000313" key="2">
    <source>
        <dbReference type="Proteomes" id="UP000297998"/>
    </source>
</evidence>
<protein>
    <submittedName>
        <fullName evidence="1">Uncharacterized protein</fullName>
    </submittedName>
</protein>
<gene>
    <name evidence="1" type="ORF">E4J94_15365</name>
</gene>
<reference evidence="1 2" key="1">
    <citation type="submission" date="2019-03" db="EMBL/GenBank/DDBJ databases">
        <title>Empedobacter tilapiae sp. nov., isolated from an intestine of Nile tilapia Oreochromis niloticus.</title>
        <authorList>
            <person name="Kim Y.-O."/>
            <person name="Yoon J.-H."/>
        </authorList>
    </citation>
    <scope>NUCLEOTIDE SEQUENCE [LARGE SCALE GENOMIC DNA]</scope>
    <source>
        <strain evidence="1 2">MRS2</strain>
    </source>
</reference>
<sequence length="318" mass="35860">MVEIEDDIDKLEFDLNSINTNSNNPLITIDKVTLEHKNRTNGLVNATDATIKITCHKDLDSDKAINIYAYPKDSTTKTLAEQLVERKLAGKITILKNDANTRKNQKFVLIPVLTDINNTGIITGIFEPSELKKLQEVLYHSIVTSELEIGPALNLSNDDKFKLTIDDEGNKTYGEFIYQNTTDNIEETDGNIHQDHSNIFDYVKQLYLEQNPEYTTDYYTMFSFDENTYDSFYDPVAGIAGAVPGQVQDIAIKNVFLFNGPQGSTRTDKTIAHEGLHGLGLFHTHRNHTPIKNQNIKYIFPNGNVNITNSTDNIMSYG</sequence>
<dbReference type="OrthoDB" id="6717961at2"/>
<proteinExistence type="predicted"/>
<comment type="caution">
    <text evidence="1">The sequence shown here is derived from an EMBL/GenBank/DDBJ whole genome shotgun (WGS) entry which is preliminary data.</text>
</comment>
<dbReference type="EMBL" id="SRPE01000012">
    <property type="protein sequence ID" value="TGN23116.1"/>
    <property type="molecule type" value="Genomic_DNA"/>
</dbReference>
<dbReference type="RefSeq" id="WP_135836672.1">
    <property type="nucleotide sequence ID" value="NZ_SRPE01000012.1"/>
</dbReference>
<evidence type="ECO:0000313" key="1">
    <source>
        <dbReference type="EMBL" id="TGN23116.1"/>
    </source>
</evidence>
<dbReference type="Proteomes" id="UP000297998">
    <property type="component" value="Unassembled WGS sequence"/>
</dbReference>
<accession>A0A4Z1AZN1</accession>
<keyword evidence="2" id="KW-1185">Reference proteome</keyword>
<dbReference type="AlphaFoldDB" id="A0A4Z1AZN1"/>
<name>A0A4Z1AZN1_9FLAO</name>